<dbReference type="GO" id="GO:0006508">
    <property type="term" value="P:proteolysis"/>
    <property type="evidence" value="ECO:0007669"/>
    <property type="project" value="UniProtKB-KW"/>
</dbReference>
<feature type="transmembrane region" description="Helical" evidence="8">
    <location>
        <begin position="12"/>
        <end position="30"/>
    </location>
</feature>
<dbReference type="eggNOG" id="COG0705">
    <property type="taxonomic scope" value="Bacteria"/>
</dbReference>
<dbReference type="PANTHER" id="PTHR43066:SF1">
    <property type="entry name" value="RHOMBOID PROTEIN 2"/>
    <property type="match status" value="1"/>
</dbReference>
<dbReference type="OrthoDB" id="9813074at2"/>
<evidence type="ECO:0000256" key="3">
    <source>
        <dbReference type="ARBA" id="ARBA00022670"/>
    </source>
</evidence>
<organism evidence="10 11">
    <name type="scientific">Sharpea azabuensis</name>
    <dbReference type="NCBI Taxonomy" id="322505"/>
    <lineage>
        <taxon>Bacteria</taxon>
        <taxon>Bacillati</taxon>
        <taxon>Bacillota</taxon>
        <taxon>Erysipelotrichia</taxon>
        <taxon>Erysipelotrichales</taxon>
        <taxon>Coprobacillaceae</taxon>
        <taxon>Sharpea</taxon>
    </lineage>
</organism>
<gene>
    <name evidence="10" type="ORF">SAMN04487834_101023</name>
</gene>
<dbReference type="AlphaFoldDB" id="A0A1H6RNF5"/>
<name>A0A1H6RNF5_9FIRM</name>
<evidence type="ECO:0000256" key="7">
    <source>
        <dbReference type="ARBA" id="ARBA00023136"/>
    </source>
</evidence>
<keyword evidence="11" id="KW-1185">Reference proteome</keyword>
<evidence type="ECO:0000256" key="1">
    <source>
        <dbReference type="ARBA" id="ARBA00004141"/>
    </source>
</evidence>
<evidence type="ECO:0000256" key="8">
    <source>
        <dbReference type="SAM" id="Phobius"/>
    </source>
</evidence>
<evidence type="ECO:0000313" key="11">
    <source>
        <dbReference type="Proteomes" id="UP000183028"/>
    </source>
</evidence>
<dbReference type="InterPro" id="IPR035952">
    <property type="entry name" value="Rhomboid-like_sf"/>
</dbReference>
<accession>A0A1H6RNF5</accession>
<evidence type="ECO:0000256" key="6">
    <source>
        <dbReference type="ARBA" id="ARBA00022989"/>
    </source>
</evidence>
<keyword evidence="7 8" id="KW-0472">Membrane</keyword>
<comment type="subcellular location">
    <subcellularLocation>
        <location evidence="1">Membrane</location>
        <topology evidence="1">Multi-pass membrane protein</topology>
    </subcellularLocation>
</comment>
<reference evidence="11" key="1">
    <citation type="submission" date="2016-10" db="EMBL/GenBank/DDBJ databases">
        <authorList>
            <person name="Varghese N."/>
        </authorList>
    </citation>
    <scope>NUCLEOTIDE SEQUENCE [LARGE SCALE GENOMIC DNA]</scope>
    <source>
        <strain evidence="11">DSM 20406</strain>
    </source>
</reference>
<feature type="transmembrane region" description="Helical" evidence="8">
    <location>
        <begin position="176"/>
        <end position="194"/>
    </location>
</feature>
<feature type="transmembrane region" description="Helical" evidence="8">
    <location>
        <begin position="126"/>
        <end position="146"/>
    </location>
</feature>
<dbReference type="SUPFAM" id="SSF144091">
    <property type="entry name" value="Rhomboid-like"/>
    <property type="match status" value="1"/>
</dbReference>
<comment type="similarity">
    <text evidence="2">Belongs to the peptidase S54 family.</text>
</comment>
<protein>
    <submittedName>
        <fullName evidence="10">Rhomboid protease GluP</fullName>
    </submittedName>
</protein>
<evidence type="ECO:0000256" key="4">
    <source>
        <dbReference type="ARBA" id="ARBA00022692"/>
    </source>
</evidence>
<evidence type="ECO:0000256" key="2">
    <source>
        <dbReference type="ARBA" id="ARBA00009045"/>
    </source>
</evidence>
<sequence>MNIKDYKKFPVTTGLILISGIVYLISFVLYGPTMNAYQALHLGAYNGFYVQHTHEYYRFITSNFIHFGILHIVVNCYSLYGLGAFMEKVLGRTRYLIVVGIAAVTTNGLPYLLYLHNGFEGSSVSGGISGIIFGLIGALGALALLYRDVFMHIWRSLLPNLIFMLLISFIVPEISLSGHVSGFIGGFIATYFLLNQKRHHDEVN</sequence>
<dbReference type="Pfam" id="PF01694">
    <property type="entry name" value="Rhomboid"/>
    <property type="match status" value="1"/>
</dbReference>
<evidence type="ECO:0000256" key="5">
    <source>
        <dbReference type="ARBA" id="ARBA00022801"/>
    </source>
</evidence>
<dbReference type="Proteomes" id="UP000183028">
    <property type="component" value="Unassembled WGS sequence"/>
</dbReference>
<feature type="transmembrane region" description="Helical" evidence="8">
    <location>
        <begin position="153"/>
        <end position="170"/>
    </location>
</feature>
<proteinExistence type="inferred from homology"/>
<evidence type="ECO:0000313" key="10">
    <source>
        <dbReference type="EMBL" id="SEI57281.1"/>
    </source>
</evidence>
<keyword evidence="3 10" id="KW-0645">Protease</keyword>
<dbReference type="STRING" id="322505.SAMN04487836_1084"/>
<evidence type="ECO:0000259" key="9">
    <source>
        <dbReference type="Pfam" id="PF01694"/>
    </source>
</evidence>
<dbReference type="EMBL" id="FNYK01000010">
    <property type="protein sequence ID" value="SEI57281.1"/>
    <property type="molecule type" value="Genomic_DNA"/>
</dbReference>
<feature type="transmembrane region" description="Helical" evidence="8">
    <location>
        <begin position="64"/>
        <end position="83"/>
    </location>
</feature>
<keyword evidence="6 8" id="KW-1133">Transmembrane helix</keyword>
<dbReference type="Gene3D" id="1.20.1540.10">
    <property type="entry name" value="Rhomboid-like"/>
    <property type="match status" value="1"/>
</dbReference>
<dbReference type="PANTHER" id="PTHR43066">
    <property type="entry name" value="RHOMBOID-RELATED PROTEIN"/>
    <property type="match status" value="1"/>
</dbReference>
<dbReference type="GO" id="GO:0004252">
    <property type="term" value="F:serine-type endopeptidase activity"/>
    <property type="evidence" value="ECO:0007669"/>
    <property type="project" value="InterPro"/>
</dbReference>
<keyword evidence="4 8" id="KW-0812">Transmembrane</keyword>
<feature type="transmembrane region" description="Helical" evidence="8">
    <location>
        <begin position="95"/>
        <end position="114"/>
    </location>
</feature>
<keyword evidence="5" id="KW-0378">Hydrolase</keyword>
<feature type="domain" description="Peptidase S54 rhomboid" evidence="9">
    <location>
        <begin position="54"/>
        <end position="195"/>
    </location>
</feature>
<dbReference type="InterPro" id="IPR022764">
    <property type="entry name" value="Peptidase_S54_rhomboid_dom"/>
</dbReference>
<dbReference type="GO" id="GO:0016020">
    <property type="term" value="C:membrane"/>
    <property type="evidence" value="ECO:0007669"/>
    <property type="project" value="UniProtKB-SubCell"/>
</dbReference>
<dbReference type="RefSeq" id="WP_074731437.1">
    <property type="nucleotide sequence ID" value="NZ_CADABK010000015.1"/>
</dbReference>